<dbReference type="RefSeq" id="WP_039216931.1">
    <property type="nucleotide sequence ID" value="NZ_JENW01000011.1"/>
</dbReference>
<evidence type="ECO:0000313" key="2">
    <source>
        <dbReference type="Proteomes" id="UP000027770"/>
    </source>
</evidence>
<dbReference type="AlphaFoldDB" id="A0AA40IVW2"/>
<organism evidence="1 2">
    <name type="scientific">Clostridium novyi B str. ATCC 27606</name>
    <dbReference type="NCBI Taxonomy" id="1443123"/>
    <lineage>
        <taxon>Bacteria</taxon>
        <taxon>Bacillati</taxon>
        <taxon>Bacillota</taxon>
        <taxon>Clostridia</taxon>
        <taxon>Eubacteriales</taxon>
        <taxon>Clostridiaceae</taxon>
        <taxon>Clostridium</taxon>
    </lineage>
</organism>
<evidence type="ECO:0000313" key="1">
    <source>
        <dbReference type="EMBL" id="KEI18185.1"/>
    </source>
</evidence>
<reference evidence="1 2" key="1">
    <citation type="submission" date="2014-02" db="EMBL/GenBank/DDBJ databases">
        <title>Plasmidome dynamics in the species complex Clostridium novyi sensu lato converts strains of independent lineages into distinctly different pathogens.</title>
        <authorList>
            <person name="Skarin H."/>
            <person name="Segerman B."/>
        </authorList>
    </citation>
    <scope>NUCLEOTIDE SEQUENCE [LARGE SCALE GENOMIC DNA]</scope>
    <source>
        <strain evidence="1 2">ATCC 27606</strain>
    </source>
</reference>
<accession>A0AA40IVW2</accession>
<protein>
    <submittedName>
        <fullName evidence="1">Uncharacterized protein</fullName>
    </submittedName>
</protein>
<sequence>MFNKGDIVFYFGKNGRISDRAKSGAHVWVILHSYTHPLNTILMVPITSNQGYAKTSIKLLKDNYPDILEHDSYLDFRSICVANTENIQNAKGLDINGKNTVMLSYIPKLTDIDIMRSDLAAMQALELGQTVKALVEKESRSLVYNYKTDLTKEFSLVMGNITNELDKIENESVKNLILVILNNFKEQMK</sequence>
<keyword evidence="2" id="KW-1185">Reference proteome</keyword>
<comment type="caution">
    <text evidence="1">The sequence shown here is derived from an EMBL/GenBank/DDBJ whole genome shotgun (WGS) entry which is preliminary data.</text>
</comment>
<dbReference type="EMBL" id="JENW01000011">
    <property type="protein sequence ID" value="KEI18185.1"/>
    <property type="molecule type" value="Genomic_DNA"/>
</dbReference>
<name>A0AA40IVW2_CLONO</name>
<dbReference type="Gene3D" id="2.30.30.110">
    <property type="match status" value="1"/>
</dbReference>
<dbReference type="Proteomes" id="UP000027770">
    <property type="component" value="Unassembled WGS sequence"/>
</dbReference>
<gene>
    <name evidence="1" type="ORF">Z959_00865</name>
</gene>
<dbReference type="InterPro" id="IPR011067">
    <property type="entry name" value="Plasmid_toxin/cell-grow_inhib"/>
</dbReference>
<proteinExistence type="predicted"/>